<dbReference type="GO" id="GO:0008239">
    <property type="term" value="F:dipeptidyl-peptidase activity"/>
    <property type="evidence" value="ECO:0007669"/>
    <property type="project" value="TreeGrafter"/>
</dbReference>
<dbReference type="PANTHER" id="PTHR11731:SF193">
    <property type="entry name" value="DIPEPTIDYL PEPTIDASE 9"/>
    <property type="match status" value="1"/>
</dbReference>
<feature type="domain" description="Dipeptidylpeptidase IV N-terminal" evidence="2">
    <location>
        <begin position="86"/>
        <end position="267"/>
    </location>
</feature>
<accession>A0AAZ3PGP8</accession>
<evidence type="ECO:0000259" key="2">
    <source>
        <dbReference type="Pfam" id="PF00930"/>
    </source>
</evidence>
<dbReference type="InterPro" id="IPR001375">
    <property type="entry name" value="Peptidase_S9_cat"/>
</dbReference>
<proteinExistence type="predicted"/>
<reference evidence="4" key="1">
    <citation type="journal article" date="2018" name="PLoS ONE">
        <title>Chinook salmon (Oncorhynchus tshawytscha) genome and transcriptome.</title>
        <authorList>
            <person name="Christensen K.A."/>
            <person name="Leong J.S."/>
            <person name="Sakhrani D."/>
            <person name="Biagi C.A."/>
            <person name="Minkley D.R."/>
            <person name="Withler R.E."/>
            <person name="Rondeau E.B."/>
            <person name="Koop B.F."/>
            <person name="Devlin R.H."/>
        </authorList>
    </citation>
    <scope>NUCLEOTIDE SEQUENCE [LARGE SCALE GENOMIC DNA]</scope>
</reference>
<evidence type="ECO:0000259" key="1">
    <source>
        <dbReference type="Pfam" id="PF00326"/>
    </source>
</evidence>
<dbReference type="AlphaFoldDB" id="A0AAZ3PGP8"/>
<dbReference type="InterPro" id="IPR029058">
    <property type="entry name" value="AB_hydrolase_fold"/>
</dbReference>
<evidence type="ECO:0000313" key="3">
    <source>
        <dbReference type="Ensembl" id="ENSOTSP00005115806.1"/>
    </source>
</evidence>
<keyword evidence="4" id="KW-1185">Reference proteome</keyword>
<dbReference type="SUPFAM" id="SSF53474">
    <property type="entry name" value="alpha/beta-Hydrolases"/>
    <property type="match status" value="1"/>
</dbReference>
<dbReference type="GO" id="GO:0006508">
    <property type="term" value="P:proteolysis"/>
    <property type="evidence" value="ECO:0007669"/>
    <property type="project" value="InterPro"/>
</dbReference>
<reference evidence="3" key="3">
    <citation type="submission" date="2025-09" db="UniProtKB">
        <authorList>
            <consortium name="Ensembl"/>
        </authorList>
    </citation>
    <scope>IDENTIFICATION</scope>
</reference>
<evidence type="ECO:0008006" key="5">
    <source>
        <dbReference type="Google" id="ProtNLM"/>
    </source>
</evidence>
<organism evidence="3 4">
    <name type="scientific">Oncorhynchus tshawytscha</name>
    <name type="common">Chinook salmon</name>
    <name type="synonym">Salmo tshawytscha</name>
    <dbReference type="NCBI Taxonomy" id="74940"/>
    <lineage>
        <taxon>Eukaryota</taxon>
        <taxon>Metazoa</taxon>
        <taxon>Chordata</taxon>
        <taxon>Craniata</taxon>
        <taxon>Vertebrata</taxon>
        <taxon>Euteleostomi</taxon>
        <taxon>Actinopterygii</taxon>
        <taxon>Neopterygii</taxon>
        <taxon>Teleostei</taxon>
        <taxon>Protacanthopterygii</taxon>
        <taxon>Salmoniformes</taxon>
        <taxon>Salmonidae</taxon>
        <taxon>Salmoninae</taxon>
        <taxon>Oncorhynchus</taxon>
    </lineage>
</organism>
<dbReference type="Gene3D" id="3.40.50.1820">
    <property type="entry name" value="alpha/beta hydrolase"/>
    <property type="match status" value="1"/>
</dbReference>
<feature type="domain" description="Peptidase S9 prolyl oligopeptidase catalytic" evidence="1">
    <location>
        <begin position="317"/>
        <end position="453"/>
    </location>
</feature>
<dbReference type="GO" id="GO:0008236">
    <property type="term" value="F:serine-type peptidase activity"/>
    <property type="evidence" value="ECO:0007669"/>
    <property type="project" value="InterPro"/>
</dbReference>
<dbReference type="Pfam" id="PF00930">
    <property type="entry name" value="DPPIV_N"/>
    <property type="match status" value="1"/>
</dbReference>
<dbReference type="Gene3D" id="2.140.10.30">
    <property type="entry name" value="Dipeptidylpeptidase IV, N-terminal domain"/>
    <property type="match status" value="1"/>
</dbReference>
<dbReference type="InterPro" id="IPR002469">
    <property type="entry name" value="Peptidase_S9B_N"/>
</dbReference>
<dbReference type="GeneTree" id="ENSGT00940000158174"/>
<sequence length="525" mass="60051">MCHQTTLTSHKHRWEKGCLKPYLQVSSMKPVEIKTQCSGNPPFLAFINNSHLWVVSIETGEERRLTYCHKGSSRSLSDPGGGETLQLLYEEVDESEVEIIHVLSPALQERKADVYRYPRTGPSKNAQITLKMAEIQTKHLGRIVSTQDKELVLPVTTLFPGVEYIARAGWTRRAWAVLLYRSQQRLQLVLLPPGLFIPVTQDQAQREESVEAVLEGAHPFIICEEITDIWINVYDIFYLFVQTSYEEITFLRVNESKTGFCHLYKVTTGLFPLYGMLRKPHNLVSGREHHTIPFRVFLFVLQVQLVNNSHKGVKYLRLNTLASLGYSVVVIDGRGLKFEALKNKMGQVEGLQYLADKYKFVDLSRVAIHGWSDSGFLSLMGLVYRPNIFKVAIEGAPVTVWMAYDTGYTERYIDLPENNQQGCETGSVDPAHRQSAQPNRLHILHGFLDETVWEKCTNFLVQQHRNIIFEMRKVDASLPGLSLSSISDPLSLSLQIYPDERHSIRCPKSGEHYEIMLLHFLQQYL</sequence>
<dbReference type="Ensembl" id="ENSOTST00005186728.1">
    <property type="protein sequence ID" value="ENSOTSP00005115806.1"/>
    <property type="gene ID" value="ENSOTSG00005027181.2"/>
</dbReference>
<dbReference type="Proteomes" id="UP000694402">
    <property type="component" value="Unassembled WGS sequence"/>
</dbReference>
<dbReference type="Pfam" id="PF00326">
    <property type="entry name" value="Peptidase_S9"/>
    <property type="match status" value="1"/>
</dbReference>
<dbReference type="PANTHER" id="PTHR11731">
    <property type="entry name" value="PROTEASE FAMILY S9B,C DIPEPTIDYL-PEPTIDASE IV-RELATED"/>
    <property type="match status" value="1"/>
</dbReference>
<protein>
    <recommendedName>
        <fullName evidence="5">Dipeptidyl peptidase 8</fullName>
    </recommendedName>
</protein>
<evidence type="ECO:0000313" key="4">
    <source>
        <dbReference type="Proteomes" id="UP000694402"/>
    </source>
</evidence>
<dbReference type="InterPro" id="IPR050278">
    <property type="entry name" value="Serine_Prot_S9B/DPPIV"/>
</dbReference>
<name>A0AAZ3PGP8_ONCTS</name>
<reference evidence="3" key="2">
    <citation type="submission" date="2025-08" db="UniProtKB">
        <authorList>
            <consortium name="Ensembl"/>
        </authorList>
    </citation>
    <scope>IDENTIFICATION</scope>
</reference>